<accession>A0A5R9F2A4</accession>
<dbReference type="OrthoDB" id="9814417at2"/>
<name>A0A5R9F2A4_9BACL</name>
<comment type="subcellular location">
    <subcellularLocation>
        <location evidence="8">Cell membrane</location>
        <topology evidence="8">Multi-pass membrane protein</topology>
    </subcellularLocation>
    <subcellularLocation>
        <location evidence="1">Membrane</location>
        <topology evidence="1">Multi-pass membrane protein</topology>
    </subcellularLocation>
</comment>
<comment type="pathway">
    <text evidence="8">Porphyrin-containing compound metabolism; heme O biosynthesis; heme O from protoheme: step 1/1.</text>
</comment>
<feature type="transmembrane region" description="Helical" evidence="8">
    <location>
        <begin position="290"/>
        <end position="309"/>
    </location>
</feature>
<keyword evidence="10" id="KW-1185">Reference proteome</keyword>
<evidence type="ECO:0000256" key="4">
    <source>
        <dbReference type="ARBA" id="ARBA00022989"/>
    </source>
</evidence>
<feature type="transmembrane region" description="Helical" evidence="8">
    <location>
        <begin position="110"/>
        <end position="131"/>
    </location>
</feature>
<dbReference type="Gene3D" id="1.10.357.140">
    <property type="entry name" value="UbiA prenyltransferase"/>
    <property type="match status" value="1"/>
</dbReference>
<dbReference type="InterPro" id="IPR030470">
    <property type="entry name" value="UbiA_prenylTrfase_CS"/>
</dbReference>
<dbReference type="InterPro" id="IPR006369">
    <property type="entry name" value="Protohaem_IX_farnesylTrfase"/>
</dbReference>
<dbReference type="RefSeq" id="WP_138127492.1">
    <property type="nucleotide sequence ID" value="NZ_SWLG01000010.1"/>
</dbReference>
<comment type="caution">
    <text evidence="9">The sequence shown here is derived from an EMBL/GenBank/DDBJ whole genome shotgun (WGS) entry which is preliminary data.</text>
</comment>
<dbReference type="NCBIfam" id="TIGR01473">
    <property type="entry name" value="cyoE_ctaB"/>
    <property type="match status" value="1"/>
</dbReference>
<keyword evidence="5 8" id="KW-0350">Heme biosynthesis</keyword>
<evidence type="ECO:0000256" key="8">
    <source>
        <dbReference type="HAMAP-Rule" id="MF_00154"/>
    </source>
</evidence>
<dbReference type="CDD" id="cd13957">
    <property type="entry name" value="PT_UbiA_Cox10"/>
    <property type="match status" value="1"/>
</dbReference>
<dbReference type="EC" id="2.5.1.141" evidence="8"/>
<feature type="transmembrane region" description="Helical" evidence="8">
    <location>
        <begin position="68"/>
        <end position="89"/>
    </location>
</feature>
<protein>
    <recommendedName>
        <fullName evidence="8">Protoheme IX farnesyltransferase</fullName>
        <ecNumber evidence="8">2.5.1.141</ecNumber>
    </recommendedName>
    <alternativeName>
        <fullName evidence="8">Heme B farnesyltransferase</fullName>
    </alternativeName>
    <alternativeName>
        <fullName evidence="8">Heme O synthase</fullName>
    </alternativeName>
</protein>
<dbReference type="GO" id="GO:0005886">
    <property type="term" value="C:plasma membrane"/>
    <property type="evidence" value="ECO:0007669"/>
    <property type="project" value="UniProtKB-SubCell"/>
</dbReference>
<dbReference type="Proteomes" id="UP000308230">
    <property type="component" value="Unassembled WGS sequence"/>
</dbReference>
<evidence type="ECO:0000313" key="10">
    <source>
        <dbReference type="Proteomes" id="UP000308230"/>
    </source>
</evidence>
<dbReference type="GO" id="GO:0048034">
    <property type="term" value="P:heme O biosynthetic process"/>
    <property type="evidence" value="ECO:0007669"/>
    <property type="project" value="UniProtKB-UniRule"/>
</dbReference>
<dbReference type="Pfam" id="PF01040">
    <property type="entry name" value="UbiA"/>
    <property type="match status" value="1"/>
</dbReference>
<evidence type="ECO:0000256" key="6">
    <source>
        <dbReference type="ARBA" id="ARBA00023136"/>
    </source>
</evidence>
<feature type="transmembrane region" description="Helical" evidence="8">
    <location>
        <begin position="162"/>
        <end position="182"/>
    </location>
</feature>
<dbReference type="PROSITE" id="PS00943">
    <property type="entry name" value="UBIA"/>
    <property type="match status" value="1"/>
</dbReference>
<keyword evidence="4 8" id="KW-1133">Transmembrane helix</keyword>
<feature type="transmembrane region" description="Helical" evidence="8">
    <location>
        <begin position="36"/>
        <end position="56"/>
    </location>
</feature>
<dbReference type="InterPro" id="IPR044878">
    <property type="entry name" value="UbiA_sf"/>
</dbReference>
<keyword evidence="2 8" id="KW-0808">Transferase</keyword>
<evidence type="ECO:0000313" key="9">
    <source>
        <dbReference type="EMBL" id="TLS36456.1"/>
    </source>
</evidence>
<evidence type="ECO:0000256" key="3">
    <source>
        <dbReference type="ARBA" id="ARBA00022692"/>
    </source>
</evidence>
<feature type="transmembrane region" description="Helical" evidence="8">
    <location>
        <begin position="137"/>
        <end position="155"/>
    </location>
</feature>
<comment type="function">
    <text evidence="8">Converts heme B (protoheme IX) to heme O by substitution of the vinyl group on carbon 2 of heme B porphyrin ring with a hydroxyethyl farnesyl side group.</text>
</comment>
<reference evidence="9 10" key="1">
    <citation type="submission" date="2019-04" db="EMBL/GenBank/DDBJ databases">
        <title>Bacillus caeni sp. nov., a bacterium isolated from mangrove sediment.</title>
        <authorList>
            <person name="Huang H."/>
            <person name="Mo K."/>
            <person name="Hu Y."/>
        </authorList>
    </citation>
    <scope>NUCLEOTIDE SEQUENCE [LARGE SCALE GENOMIC DNA]</scope>
    <source>
        <strain evidence="9 10">HB172195</strain>
    </source>
</reference>
<dbReference type="UniPathway" id="UPA00834">
    <property type="reaction ID" value="UER00712"/>
</dbReference>
<comment type="catalytic activity">
    <reaction evidence="7 8">
        <text>heme b + (2E,6E)-farnesyl diphosphate + H2O = Fe(II)-heme o + diphosphate</text>
        <dbReference type="Rhea" id="RHEA:28070"/>
        <dbReference type="ChEBI" id="CHEBI:15377"/>
        <dbReference type="ChEBI" id="CHEBI:33019"/>
        <dbReference type="ChEBI" id="CHEBI:60344"/>
        <dbReference type="ChEBI" id="CHEBI:60530"/>
        <dbReference type="ChEBI" id="CHEBI:175763"/>
        <dbReference type="EC" id="2.5.1.141"/>
    </reaction>
</comment>
<dbReference type="InterPro" id="IPR000537">
    <property type="entry name" value="UbiA_prenyltransferase"/>
</dbReference>
<comment type="miscellaneous">
    <text evidence="8">Carbon 2 of the heme B porphyrin ring is defined according to the Fischer nomenclature.</text>
</comment>
<evidence type="ECO:0000256" key="5">
    <source>
        <dbReference type="ARBA" id="ARBA00023133"/>
    </source>
</evidence>
<dbReference type="HAMAP" id="MF_00154">
    <property type="entry name" value="CyoE_CtaB"/>
    <property type="match status" value="1"/>
</dbReference>
<keyword evidence="3 8" id="KW-0812">Transmembrane</keyword>
<dbReference type="PANTHER" id="PTHR43448">
    <property type="entry name" value="PROTOHEME IX FARNESYLTRANSFERASE, MITOCHONDRIAL"/>
    <property type="match status" value="1"/>
</dbReference>
<comment type="subunit">
    <text evidence="8">Interacts with CtaA.</text>
</comment>
<keyword evidence="8" id="KW-1003">Cell membrane</keyword>
<comment type="similarity">
    <text evidence="8">Belongs to the UbiA prenyltransferase family. Protoheme IX farnesyltransferase subfamily.</text>
</comment>
<evidence type="ECO:0000256" key="1">
    <source>
        <dbReference type="ARBA" id="ARBA00004141"/>
    </source>
</evidence>
<gene>
    <name evidence="8" type="primary">ctaB</name>
    <name evidence="9" type="ORF">FCL54_14625</name>
</gene>
<dbReference type="GO" id="GO:0008495">
    <property type="term" value="F:protoheme IX farnesyltransferase activity"/>
    <property type="evidence" value="ECO:0007669"/>
    <property type="project" value="UniProtKB-UniRule"/>
</dbReference>
<feature type="transmembrane region" description="Helical" evidence="8">
    <location>
        <begin position="188"/>
        <end position="208"/>
    </location>
</feature>
<keyword evidence="6 8" id="KW-0472">Membrane</keyword>
<proteinExistence type="inferred from homology"/>
<feature type="transmembrane region" description="Helical" evidence="8">
    <location>
        <begin position="237"/>
        <end position="254"/>
    </location>
</feature>
<evidence type="ECO:0000256" key="7">
    <source>
        <dbReference type="ARBA" id="ARBA00047690"/>
    </source>
</evidence>
<organism evidence="9 10">
    <name type="scientific">Exobacillus caeni</name>
    <dbReference type="NCBI Taxonomy" id="2574798"/>
    <lineage>
        <taxon>Bacteria</taxon>
        <taxon>Bacillati</taxon>
        <taxon>Bacillota</taxon>
        <taxon>Bacilli</taxon>
        <taxon>Bacillales</taxon>
        <taxon>Guptibacillaceae</taxon>
        <taxon>Exobacillus</taxon>
    </lineage>
</organism>
<dbReference type="AlphaFoldDB" id="A0A5R9F2A4"/>
<dbReference type="PANTHER" id="PTHR43448:SF2">
    <property type="entry name" value="PROTOHEME IX FARNESYLTRANSFERASE, MITOCHONDRIAL"/>
    <property type="match status" value="1"/>
</dbReference>
<dbReference type="EMBL" id="SWLG01000010">
    <property type="protein sequence ID" value="TLS36456.1"/>
    <property type="molecule type" value="Genomic_DNA"/>
</dbReference>
<sequence>MNKDLVLSEKEVVKAELSNQRNISRFLIDIKRLTKGLVLVSNILPVFTGLWLALYLTNISFTAYWDVFLVTLIGSTLVIAGALIINNWFDADIDAKMSRTKKRPTVTGRFSLNTVLMTGIGLSLLGFFFLLFTTFEAVIFAFIGWFTYVVLYTMWSKRRYTLNTVIGSVSGAVTPLIGWSAIEPDLHTVPVMLSVILFIWQMPHTYAIEIKYLKEYEEAGVKMLPVVHGISKTRRHMMVYIALLLPLSFTLMQLGPTFVITITLLNIIWLLLAVRGFFMNDDLKWARWNFLYSVNYITFLFLMTIVVTVA</sequence>
<evidence type="ECO:0000256" key="2">
    <source>
        <dbReference type="ARBA" id="ARBA00022679"/>
    </source>
</evidence>
<feature type="transmembrane region" description="Helical" evidence="8">
    <location>
        <begin position="260"/>
        <end position="278"/>
    </location>
</feature>